<reference evidence="6" key="1">
    <citation type="journal article" date="2019" name="Int. J. Syst. Evol. Microbiol.">
        <title>The Global Catalogue of Microorganisms (GCM) 10K type strain sequencing project: providing services to taxonomists for standard genome sequencing and annotation.</title>
        <authorList>
            <consortium name="The Broad Institute Genomics Platform"/>
            <consortium name="The Broad Institute Genome Sequencing Center for Infectious Disease"/>
            <person name="Wu L."/>
            <person name="Ma J."/>
        </authorList>
    </citation>
    <scope>NUCLEOTIDE SEQUENCE [LARGE SCALE GENOMIC DNA]</scope>
    <source>
        <strain evidence="6">JCM 17441</strain>
    </source>
</reference>
<protein>
    <submittedName>
        <fullName evidence="5">BTAD domain-containing putative transcriptional regulator</fullName>
    </submittedName>
</protein>
<evidence type="ECO:0000313" key="6">
    <source>
        <dbReference type="Proteomes" id="UP001500620"/>
    </source>
</evidence>
<dbReference type="Gene3D" id="1.10.10.10">
    <property type="entry name" value="Winged helix-like DNA-binding domain superfamily/Winged helix DNA-binding domain"/>
    <property type="match status" value="1"/>
</dbReference>
<dbReference type="Pfam" id="PF00486">
    <property type="entry name" value="Trans_reg_C"/>
    <property type="match status" value="1"/>
</dbReference>
<dbReference type="InterPro" id="IPR011990">
    <property type="entry name" value="TPR-like_helical_dom_sf"/>
</dbReference>
<dbReference type="SMART" id="SM00862">
    <property type="entry name" value="Trans_reg_C"/>
    <property type="match status" value="1"/>
</dbReference>
<dbReference type="PRINTS" id="PR00364">
    <property type="entry name" value="DISEASERSIST"/>
</dbReference>
<dbReference type="InterPro" id="IPR016032">
    <property type="entry name" value="Sig_transdc_resp-reg_C-effctor"/>
</dbReference>
<comment type="caution">
    <text evidence="5">The sequence shown here is derived from an EMBL/GenBank/DDBJ whole genome shotgun (WGS) entry which is preliminary data.</text>
</comment>
<name>A0ABP8CX62_9ACTN</name>
<proteinExistence type="inferred from homology"/>
<dbReference type="Pfam" id="PF03704">
    <property type="entry name" value="BTAD"/>
    <property type="match status" value="1"/>
</dbReference>
<dbReference type="SMART" id="SM01043">
    <property type="entry name" value="BTAD"/>
    <property type="match status" value="1"/>
</dbReference>
<dbReference type="PANTHER" id="PTHR47691">
    <property type="entry name" value="REGULATOR-RELATED"/>
    <property type="match status" value="1"/>
</dbReference>
<comment type="similarity">
    <text evidence="1">Belongs to the AfsR/DnrI/RedD regulatory family.</text>
</comment>
<dbReference type="Proteomes" id="UP001500620">
    <property type="component" value="Unassembled WGS sequence"/>
</dbReference>
<evidence type="ECO:0000256" key="2">
    <source>
        <dbReference type="ARBA" id="ARBA00023125"/>
    </source>
</evidence>
<sequence>MQFGVLGPVTVWNDDGRPVAVPGLKVRALLAALLLEAGRPVTADRLIEDLWGDRPPGNAPAALSAKVSQLRRVLDDAEPGARRLVLSPPPGYVLCVDGGALDVHRFAELTTAARATPAPAERAALLADALALWRGPAFADFRDEDFTRPVTARLDEQRLVAWEDLAEARLAVGEHDVVAGELAELVAEHPLRERPRALHMLALYRAGRQAEALDGYSRLRVQLQDELGLEPGVEIAALHQAILRQDPALSLPAGPGRAGRNRPATNLPAAVTGLIGRDAAVDALRALVGEHRLVSLTGSGGVGKTRLAIEVARRLEPDCPDGVWLAELAAHGPTDPPELLAGTVLDMLDVHDSAGPGAPQGPVERLVTVLRDRQLLLVLDNCEHLADQVAGLAGRLLGAAPGVRLLATSREPLGLPGETVWPVPPLDVPASADPEAVAQTGAGQLFVARAAAAAHGFALTPGNAAGVALLCRRLDGIPLALELAATRVRALGVEGLVAGLDDRFRLLATGHRGAPPRQQTLLAMIDWSWQLLTGPEQLVLRRLAVHADGCTREAAVVVCADGELSGAAVLDVIGRLVDRSLVAVAEGVDGGGPRYRLLESVAAFGAERLAEAGEAEPIARRAWRYYTELAEAAAPQLYGPGQREWLRRLDAEAANLRTALDRAGDDLPLRLANALAWYWFLRGRLTEAQRALRAALAGAGATRPALRATASAWLTGIVFLLGDIADWPARHAAAVRGLDEVDDPGARARALWFLAFAETDLGDVPAVSALVEQALAQFQEIGDRWGVAAALSLRAKHAHITGDLDALAGDAGRSVVLFRRLGDRWGLLHASEWLAAHAELTGDHRRAADLHQDGLRIAEDLGLWPEVAGRLSWLGWGALQRGDYAAARELSARALRLSQEQGSPLNAIFAEMGLAFAARRAGDLEAADAHLHSLLAAAADRDGEAGQPLHVPSVLVEWGYLAEQRGDAITARRSHAESYAIAQRLGAARDAVHALAGLAGVEALDGGRPGAGRAARILGAVAAARDRLGMPVSVAERYDLDRTAAAARSVLGDADYHAMVTQGRELSAEDAFSSLSSRPSRQSG</sequence>
<dbReference type="CDD" id="cd15831">
    <property type="entry name" value="BTAD"/>
    <property type="match status" value="1"/>
</dbReference>
<dbReference type="SUPFAM" id="SSF48452">
    <property type="entry name" value="TPR-like"/>
    <property type="match status" value="3"/>
</dbReference>
<dbReference type="InterPro" id="IPR001867">
    <property type="entry name" value="OmpR/PhoB-type_DNA-bd"/>
</dbReference>
<organism evidence="5 6">
    <name type="scientific">Dactylosporangium darangshiense</name>
    <dbReference type="NCBI Taxonomy" id="579108"/>
    <lineage>
        <taxon>Bacteria</taxon>
        <taxon>Bacillati</taxon>
        <taxon>Actinomycetota</taxon>
        <taxon>Actinomycetes</taxon>
        <taxon>Micromonosporales</taxon>
        <taxon>Micromonosporaceae</taxon>
        <taxon>Dactylosporangium</taxon>
    </lineage>
</organism>
<dbReference type="SUPFAM" id="SSF52540">
    <property type="entry name" value="P-loop containing nucleoside triphosphate hydrolases"/>
    <property type="match status" value="1"/>
</dbReference>
<evidence type="ECO:0000256" key="3">
    <source>
        <dbReference type="PROSITE-ProRule" id="PRU01091"/>
    </source>
</evidence>
<evidence type="ECO:0000256" key="1">
    <source>
        <dbReference type="ARBA" id="ARBA00005820"/>
    </source>
</evidence>
<accession>A0ABP8CX62</accession>
<dbReference type="Gene3D" id="3.40.50.300">
    <property type="entry name" value="P-loop containing nucleotide triphosphate hydrolases"/>
    <property type="match status" value="1"/>
</dbReference>
<dbReference type="EMBL" id="BAABAT010000002">
    <property type="protein sequence ID" value="GAA4244484.1"/>
    <property type="molecule type" value="Genomic_DNA"/>
</dbReference>
<dbReference type="PANTHER" id="PTHR47691:SF3">
    <property type="entry name" value="HTH-TYPE TRANSCRIPTIONAL REGULATOR RV0890C-RELATED"/>
    <property type="match status" value="1"/>
</dbReference>
<dbReference type="InterPro" id="IPR005158">
    <property type="entry name" value="BTAD"/>
</dbReference>
<dbReference type="PROSITE" id="PS51755">
    <property type="entry name" value="OMPR_PHOB"/>
    <property type="match status" value="1"/>
</dbReference>
<dbReference type="Gene3D" id="1.25.40.10">
    <property type="entry name" value="Tetratricopeptide repeat domain"/>
    <property type="match status" value="2"/>
</dbReference>
<evidence type="ECO:0000313" key="5">
    <source>
        <dbReference type="EMBL" id="GAA4244484.1"/>
    </source>
</evidence>
<keyword evidence="6" id="KW-1185">Reference proteome</keyword>
<dbReference type="SUPFAM" id="SSF46894">
    <property type="entry name" value="C-terminal effector domain of the bipartite response regulators"/>
    <property type="match status" value="1"/>
</dbReference>
<dbReference type="InterPro" id="IPR036388">
    <property type="entry name" value="WH-like_DNA-bd_sf"/>
</dbReference>
<evidence type="ECO:0000259" key="4">
    <source>
        <dbReference type="PROSITE" id="PS51755"/>
    </source>
</evidence>
<keyword evidence="2 3" id="KW-0238">DNA-binding</keyword>
<dbReference type="InterPro" id="IPR027417">
    <property type="entry name" value="P-loop_NTPase"/>
</dbReference>
<feature type="domain" description="OmpR/PhoB-type" evidence="4">
    <location>
        <begin position="1"/>
        <end position="96"/>
    </location>
</feature>
<feature type="DNA-binding region" description="OmpR/PhoB-type" evidence="3">
    <location>
        <begin position="1"/>
        <end position="96"/>
    </location>
</feature>
<gene>
    <name evidence="5" type="ORF">GCM10022255_007700</name>
</gene>